<feature type="compositionally biased region" description="Low complexity" evidence="1">
    <location>
        <begin position="219"/>
        <end position="236"/>
    </location>
</feature>
<feature type="region of interest" description="Disordered" evidence="1">
    <location>
        <begin position="198"/>
        <end position="263"/>
    </location>
</feature>
<accession>A0ABV5PKJ6</accession>
<keyword evidence="3" id="KW-1185">Reference proteome</keyword>
<name>A0ABV5PKJ6_STRCM</name>
<proteinExistence type="predicted"/>
<evidence type="ECO:0000313" key="3">
    <source>
        <dbReference type="Proteomes" id="UP001589718"/>
    </source>
</evidence>
<reference evidence="2 3" key="1">
    <citation type="submission" date="2024-09" db="EMBL/GenBank/DDBJ databases">
        <authorList>
            <person name="Sun Q."/>
            <person name="Mori K."/>
        </authorList>
    </citation>
    <scope>NUCLEOTIDE SEQUENCE [LARGE SCALE GENOMIC DNA]</scope>
    <source>
        <strain evidence="2 3">JCM 4362</strain>
    </source>
</reference>
<dbReference type="Proteomes" id="UP001589718">
    <property type="component" value="Unassembled WGS sequence"/>
</dbReference>
<evidence type="ECO:0000313" key="2">
    <source>
        <dbReference type="EMBL" id="MFB9523736.1"/>
    </source>
</evidence>
<protein>
    <submittedName>
        <fullName evidence="2">Uncharacterized protein</fullName>
    </submittedName>
</protein>
<feature type="compositionally biased region" description="Basic residues" evidence="1">
    <location>
        <begin position="246"/>
        <end position="263"/>
    </location>
</feature>
<organism evidence="2 3">
    <name type="scientific">Streptomyces cremeus</name>
    <dbReference type="NCBI Taxonomy" id="66881"/>
    <lineage>
        <taxon>Bacteria</taxon>
        <taxon>Bacillati</taxon>
        <taxon>Actinomycetota</taxon>
        <taxon>Actinomycetes</taxon>
        <taxon>Kitasatosporales</taxon>
        <taxon>Streptomycetaceae</taxon>
        <taxon>Streptomyces</taxon>
    </lineage>
</organism>
<dbReference type="RefSeq" id="WP_345218887.1">
    <property type="nucleotide sequence ID" value="NZ_BAAAXE010000001.1"/>
</dbReference>
<evidence type="ECO:0000256" key="1">
    <source>
        <dbReference type="SAM" id="MobiDB-lite"/>
    </source>
</evidence>
<comment type="caution">
    <text evidence="2">The sequence shown here is derived from an EMBL/GenBank/DDBJ whole genome shotgun (WGS) entry which is preliminary data.</text>
</comment>
<feature type="region of interest" description="Disordered" evidence="1">
    <location>
        <begin position="1"/>
        <end position="24"/>
    </location>
</feature>
<dbReference type="EMBL" id="JBHMCR010000019">
    <property type="protein sequence ID" value="MFB9523736.1"/>
    <property type="molecule type" value="Genomic_DNA"/>
</dbReference>
<gene>
    <name evidence="2" type="ORF">ACFFTU_27705</name>
</gene>
<sequence length="263" mass="29494">MQRTPPVRGGADGEPECPARQDLTGGIFVAGDGGSTNWAGMLRADFVMTIEGLRQYAYAAGARRDVSLQRHYLHQVAQLEALPKPWEGGRRLTEEEYSAAVRVRAWVLHEQRIEDDLRWAKQRRTTAQELELREARLRARTRYHHAPRGQVLCAALRDDGRIALNSEILTTDAADRLRRRMPQFADLITYYQDNQAAGNGLQGAPVDRTPLPGPARSSPEPTGPAGPDATPGTARPGRPEGALRRPASRHTRWMFWRRRRHSG</sequence>